<dbReference type="Proteomes" id="UP000617041">
    <property type="component" value="Unassembled WGS sequence"/>
</dbReference>
<evidence type="ECO:0000313" key="2">
    <source>
        <dbReference type="EMBL" id="MBK0392516.1"/>
    </source>
</evidence>
<comment type="caution">
    <text evidence="2">The sequence shown here is derived from an EMBL/GenBank/DDBJ whole genome shotgun (WGS) entry which is preliminary data.</text>
</comment>
<keyword evidence="3" id="KW-1185">Reference proteome</keyword>
<organism evidence="2 3">
    <name type="scientific">Ramlibacter algicola</name>
    <dbReference type="NCBI Taxonomy" id="2795217"/>
    <lineage>
        <taxon>Bacteria</taxon>
        <taxon>Pseudomonadati</taxon>
        <taxon>Pseudomonadota</taxon>
        <taxon>Betaproteobacteria</taxon>
        <taxon>Burkholderiales</taxon>
        <taxon>Comamonadaceae</taxon>
        <taxon>Ramlibacter</taxon>
    </lineage>
</organism>
<sequence>MIRDIDNNERQLLASHLRASGRDPSSFSVALQPDGLVRVSGPRGTAFYPRAQWFDRFTRHLDKAFFDPAVPAPSGPRLERKGPAMLQAA</sequence>
<name>A0A934UR56_9BURK</name>
<dbReference type="RefSeq" id="WP_200787446.1">
    <property type="nucleotide sequence ID" value="NZ_JAEDAO010000001.1"/>
</dbReference>
<protein>
    <submittedName>
        <fullName evidence="2">Uncharacterized protein</fullName>
    </submittedName>
</protein>
<dbReference type="EMBL" id="JAEDAO010000001">
    <property type="protein sequence ID" value="MBK0392516.1"/>
    <property type="molecule type" value="Genomic_DNA"/>
</dbReference>
<dbReference type="AlphaFoldDB" id="A0A934UR56"/>
<accession>A0A934UR56</accession>
<gene>
    <name evidence="2" type="ORF">I8E28_07920</name>
</gene>
<feature type="region of interest" description="Disordered" evidence="1">
    <location>
        <begin position="68"/>
        <end position="89"/>
    </location>
</feature>
<proteinExistence type="predicted"/>
<evidence type="ECO:0000256" key="1">
    <source>
        <dbReference type="SAM" id="MobiDB-lite"/>
    </source>
</evidence>
<reference evidence="2" key="1">
    <citation type="submission" date="2020-12" db="EMBL/GenBank/DDBJ databases">
        <title>Ramlibacter sp. nov., isolated from a freshwater alga, Cryptomonas.</title>
        <authorList>
            <person name="Kim H.M."/>
            <person name="Jeon C.O."/>
        </authorList>
    </citation>
    <scope>NUCLEOTIDE SEQUENCE</scope>
    <source>
        <strain evidence="2">CrO1</strain>
    </source>
</reference>
<evidence type="ECO:0000313" key="3">
    <source>
        <dbReference type="Proteomes" id="UP000617041"/>
    </source>
</evidence>